<feature type="transmembrane region" description="Helical" evidence="5">
    <location>
        <begin position="318"/>
        <end position="340"/>
    </location>
</feature>
<dbReference type="InterPro" id="IPR007271">
    <property type="entry name" value="Nuc_sug_transpt"/>
</dbReference>
<dbReference type="PANTHER" id="PTHR13146:SF0">
    <property type="entry name" value="SOLUTE CARRIER FAMILY 35 MEMBER F6"/>
    <property type="match status" value="1"/>
</dbReference>
<sequence>MTQNISALKTNGIMGGLIIGSTIVGILLKIISRYTVDGKQFKHPYFITMTFFLGEALCLLFYHLDPRKNTEKERALSKGLRVNSSPFLFIIPALLDALRNLLFIIGVMFVPASVSNMMGALVVVLTTILVRIFLKKKYHRHHLLGLICISVGVSFVVVAQFTNPSRSKDQHSHHELIIGITSIVISVLIQAVQFIIEEKLLSNVYVSARRITGWEGIWGLLFFIIFLSIAQNVQCDNHLCHNGVLEDTVLAFTQAAHSPFILISLLLLAVFGCLLNTFGIMITKFASSAHRATISQVKVVLIWIFFLLYSGYGTGEDFLVLQFIGFIVLVSGVIIFNEILEIPILGLNRNTKKSKDLRDASITTKSVWMLNEDISHDGDMTLVESHPLSVDSKASIYHNVLASTRSYDTSI</sequence>
<feature type="transmembrane region" description="Helical" evidence="5">
    <location>
        <begin position="43"/>
        <end position="64"/>
    </location>
</feature>
<feature type="transmembrane region" description="Helical" evidence="5">
    <location>
        <begin position="116"/>
        <end position="134"/>
    </location>
</feature>
<dbReference type="InterPro" id="IPR037185">
    <property type="entry name" value="EmrE-like"/>
</dbReference>
<dbReference type="GO" id="GO:0015165">
    <property type="term" value="F:pyrimidine nucleotide-sugar transmembrane transporter activity"/>
    <property type="evidence" value="ECO:0007669"/>
    <property type="project" value="InterPro"/>
</dbReference>
<feature type="transmembrane region" description="Helical" evidence="5">
    <location>
        <begin position="85"/>
        <end position="110"/>
    </location>
</feature>
<feature type="transmembrane region" description="Helical" evidence="5">
    <location>
        <begin position="294"/>
        <end position="312"/>
    </location>
</feature>
<name>A0AAD1UKZ6_EUPCR</name>
<dbReference type="Proteomes" id="UP001295684">
    <property type="component" value="Unassembled WGS sequence"/>
</dbReference>
<dbReference type="Pfam" id="PF04142">
    <property type="entry name" value="Nuc_sug_transp"/>
    <property type="match status" value="1"/>
</dbReference>
<feature type="transmembrane region" description="Helical" evidence="5">
    <location>
        <begin position="12"/>
        <end position="31"/>
    </location>
</feature>
<comment type="subcellular location">
    <subcellularLocation>
        <location evidence="1">Membrane</location>
        <topology evidence="1">Multi-pass membrane protein</topology>
    </subcellularLocation>
</comment>
<dbReference type="PANTHER" id="PTHR13146">
    <property type="match status" value="1"/>
</dbReference>
<organism evidence="6 7">
    <name type="scientific">Euplotes crassus</name>
    <dbReference type="NCBI Taxonomy" id="5936"/>
    <lineage>
        <taxon>Eukaryota</taxon>
        <taxon>Sar</taxon>
        <taxon>Alveolata</taxon>
        <taxon>Ciliophora</taxon>
        <taxon>Intramacronucleata</taxon>
        <taxon>Spirotrichea</taxon>
        <taxon>Hypotrichia</taxon>
        <taxon>Euplotida</taxon>
        <taxon>Euplotidae</taxon>
        <taxon>Moneuplotes</taxon>
    </lineage>
</organism>
<dbReference type="GO" id="GO:0000139">
    <property type="term" value="C:Golgi membrane"/>
    <property type="evidence" value="ECO:0007669"/>
    <property type="project" value="InterPro"/>
</dbReference>
<evidence type="ECO:0000313" key="7">
    <source>
        <dbReference type="Proteomes" id="UP001295684"/>
    </source>
</evidence>
<evidence type="ECO:0000256" key="2">
    <source>
        <dbReference type="ARBA" id="ARBA00022692"/>
    </source>
</evidence>
<dbReference type="AlphaFoldDB" id="A0AAD1UKZ6"/>
<gene>
    <name evidence="6" type="ORF">ECRASSUSDP1_LOCUS10018</name>
</gene>
<keyword evidence="4 5" id="KW-0472">Membrane</keyword>
<feature type="transmembrane region" description="Helical" evidence="5">
    <location>
        <begin position="217"/>
        <end position="234"/>
    </location>
</feature>
<evidence type="ECO:0000256" key="5">
    <source>
        <dbReference type="SAM" id="Phobius"/>
    </source>
</evidence>
<dbReference type="EMBL" id="CAMPGE010009862">
    <property type="protein sequence ID" value="CAI2368722.1"/>
    <property type="molecule type" value="Genomic_DNA"/>
</dbReference>
<evidence type="ECO:0000256" key="3">
    <source>
        <dbReference type="ARBA" id="ARBA00022989"/>
    </source>
</evidence>
<feature type="transmembrane region" description="Helical" evidence="5">
    <location>
        <begin position="176"/>
        <end position="196"/>
    </location>
</feature>
<comment type="caution">
    <text evidence="6">The sequence shown here is derived from an EMBL/GenBank/DDBJ whole genome shotgun (WGS) entry which is preliminary data.</text>
</comment>
<evidence type="ECO:0000256" key="1">
    <source>
        <dbReference type="ARBA" id="ARBA00004141"/>
    </source>
</evidence>
<feature type="transmembrane region" description="Helical" evidence="5">
    <location>
        <begin position="260"/>
        <end position="282"/>
    </location>
</feature>
<evidence type="ECO:0000313" key="6">
    <source>
        <dbReference type="EMBL" id="CAI2368722.1"/>
    </source>
</evidence>
<protein>
    <submittedName>
        <fullName evidence="6">Uncharacterized protein</fullName>
    </submittedName>
</protein>
<dbReference type="SUPFAM" id="SSF103481">
    <property type="entry name" value="Multidrug resistance efflux transporter EmrE"/>
    <property type="match status" value="1"/>
</dbReference>
<accession>A0AAD1UKZ6</accession>
<reference evidence="6" key="1">
    <citation type="submission" date="2023-07" db="EMBL/GenBank/DDBJ databases">
        <authorList>
            <consortium name="AG Swart"/>
            <person name="Singh M."/>
            <person name="Singh A."/>
            <person name="Seah K."/>
            <person name="Emmerich C."/>
        </authorList>
    </citation>
    <scope>NUCLEOTIDE SEQUENCE</scope>
    <source>
        <strain evidence="6">DP1</strain>
    </source>
</reference>
<proteinExistence type="predicted"/>
<evidence type="ECO:0000256" key="4">
    <source>
        <dbReference type="ARBA" id="ARBA00023136"/>
    </source>
</evidence>
<keyword evidence="2 5" id="KW-0812">Transmembrane</keyword>
<keyword evidence="7" id="KW-1185">Reference proteome</keyword>
<feature type="transmembrane region" description="Helical" evidence="5">
    <location>
        <begin position="143"/>
        <end position="161"/>
    </location>
</feature>
<keyword evidence="3 5" id="KW-1133">Transmembrane helix</keyword>